<evidence type="ECO:0000259" key="2">
    <source>
        <dbReference type="Pfam" id="PF14020"/>
    </source>
</evidence>
<dbReference type="Proteomes" id="UP000198649">
    <property type="component" value="Unassembled WGS sequence"/>
</dbReference>
<feature type="compositionally biased region" description="Basic residues" evidence="1">
    <location>
        <begin position="1"/>
        <end position="12"/>
    </location>
</feature>
<dbReference type="InterPro" id="IPR025330">
    <property type="entry name" value="DUF4236"/>
</dbReference>
<gene>
    <name evidence="3" type="ORF">SAMN05216561_11525</name>
</gene>
<keyword evidence="4" id="KW-1185">Reference proteome</keyword>
<evidence type="ECO:0000313" key="4">
    <source>
        <dbReference type="Proteomes" id="UP000198649"/>
    </source>
</evidence>
<name>A0A1I3M9Z0_9ACTN</name>
<proteinExistence type="predicted"/>
<evidence type="ECO:0000313" key="3">
    <source>
        <dbReference type="EMBL" id="SFI93793.1"/>
    </source>
</evidence>
<dbReference type="STRING" id="1005945.SAMN05216561_11525"/>
<organism evidence="3 4">
    <name type="scientific">Nocardioides psychrotolerans</name>
    <dbReference type="NCBI Taxonomy" id="1005945"/>
    <lineage>
        <taxon>Bacteria</taxon>
        <taxon>Bacillati</taxon>
        <taxon>Actinomycetota</taxon>
        <taxon>Actinomycetes</taxon>
        <taxon>Propionibacteriales</taxon>
        <taxon>Nocardioidaceae</taxon>
        <taxon>Nocardioides</taxon>
    </lineage>
</organism>
<dbReference type="AlphaFoldDB" id="A0A1I3M9Z0"/>
<dbReference type="RefSeq" id="WP_143099808.1">
    <property type="nucleotide sequence ID" value="NZ_BKAF01000052.1"/>
</dbReference>
<feature type="compositionally biased region" description="Polar residues" evidence="1">
    <location>
        <begin position="14"/>
        <end position="24"/>
    </location>
</feature>
<feature type="domain" description="DUF4236" evidence="2">
    <location>
        <begin position="3"/>
        <end position="51"/>
    </location>
</feature>
<reference evidence="3 4" key="1">
    <citation type="submission" date="2016-10" db="EMBL/GenBank/DDBJ databases">
        <authorList>
            <person name="de Groot N.N."/>
        </authorList>
    </citation>
    <scope>NUCLEOTIDE SEQUENCE [LARGE SCALE GENOMIC DNA]</scope>
    <source>
        <strain evidence="3 4">CGMCC 1.11156</strain>
    </source>
</reference>
<accession>A0A1I3M9Z0</accession>
<feature type="region of interest" description="Disordered" evidence="1">
    <location>
        <begin position="1"/>
        <end position="31"/>
    </location>
</feature>
<protein>
    <recommendedName>
        <fullName evidence="2">DUF4236 domain-containing protein</fullName>
    </recommendedName>
</protein>
<evidence type="ECO:0000256" key="1">
    <source>
        <dbReference type="SAM" id="MobiDB-lite"/>
    </source>
</evidence>
<dbReference type="Pfam" id="PF14020">
    <property type="entry name" value="DUF4236"/>
    <property type="match status" value="1"/>
</dbReference>
<dbReference type="EMBL" id="FOQG01000015">
    <property type="protein sequence ID" value="SFI93793.1"/>
    <property type="molecule type" value="Genomic_DNA"/>
</dbReference>
<sequence>MGFTFNRRKRLGRNTLNVSKTGASLSRRAGPVTLSTRRRGTVRLGKGLGFRFKL</sequence>